<keyword evidence="3" id="KW-1185">Reference proteome</keyword>
<feature type="non-terminal residue" evidence="2">
    <location>
        <position position="1"/>
    </location>
</feature>
<protein>
    <recommendedName>
        <fullName evidence="4">Transmembrane protein</fullName>
    </recommendedName>
</protein>
<proteinExistence type="predicted"/>
<evidence type="ECO:0008006" key="4">
    <source>
        <dbReference type="Google" id="ProtNLM"/>
    </source>
</evidence>
<evidence type="ECO:0000256" key="1">
    <source>
        <dbReference type="SAM" id="Phobius"/>
    </source>
</evidence>
<organism evidence="2 3">
    <name type="scientific">Adiantum capillus-veneris</name>
    <name type="common">Maidenhair fern</name>
    <dbReference type="NCBI Taxonomy" id="13818"/>
    <lineage>
        <taxon>Eukaryota</taxon>
        <taxon>Viridiplantae</taxon>
        <taxon>Streptophyta</taxon>
        <taxon>Embryophyta</taxon>
        <taxon>Tracheophyta</taxon>
        <taxon>Polypodiopsida</taxon>
        <taxon>Polypodiidae</taxon>
        <taxon>Polypodiales</taxon>
        <taxon>Pteridineae</taxon>
        <taxon>Pteridaceae</taxon>
        <taxon>Vittarioideae</taxon>
        <taxon>Adiantum</taxon>
    </lineage>
</organism>
<comment type="caution">
    <text evidence="2">The sequence shown here is derived from an EMBL/GenBank/DDBJ whole genome shotgun (WGS) entry which is preliminary data.</text>
</comment>
<dbReference type="PANTHER" id="PTHR35471:SF1">
    <property type="entry name" value="OS07G0223700 PROTEIN"/>
    <property type="match status" value="1"/>
</dbReference>
<sequence length="234" mass="25836">CKIIIWRDSPWWPGQPGAFSHSHKQDKNMLCAIASATIETWFQSYENLQFLAVLLLYLQVACSLIGSLGVSYTGALVANLAIALFALIAIESGSQALGRTYAVLLVCALLLDIAWFILFSVEIRQYPHEANVGRFTAFSLNLVLGMQISGFTIRFLSAFLWFQMYRLGIDHRGIDSHVDVEGQSGTLGFSSPASSPRTTRQFSLSDEVLGGSIYNPAYYSSLFSSPDEGHSFKE</sequence>
<keyword evidence="1" id="KW-1133">Transmembrane helix</keyword>
<dbReference type="EMBL" id="JABFUD020000011">
    <property type="protein sequence ID" value="KAI5073107.1"/>
    <property type="molecule type" value="Genomic_DNA"/>
</dbReference>
<feature type="non-terminal residue" evidence="2">
    <location>
        <position position="234"/>
    </location>
</feature>
<dbReference type="Proteomes" id="UP000886520">
    <property type="component" value="Chromosome 11"/>
</dbReference>
<keyword evidence="1" id="KW-0472">Membrane</keyword>
<feature type="transmembrane region" description="Helical" evidence="1">
    <location>
        <begin position="72"/>
        <end position="90"/>
    </location>
</feature>
<feature type="transmembrane region" description="Helical" evidence="1">
    <location>
        <begin position="102"/>
        <end position="121"/>
    </location>
</feature>
<name>A0A9D4UTA2_ADICA</name>
<reference evidence="2" key="1">
    <citation type="submission" date="2021-01" db="EMBL/GenBank/DDBJ databases">
        <title>Adiantum capillus-veneris genome.</title>
        <authorList>
            <person name="Fang Y."/>
            <person name="Liao Q."/>
        </authorList>
    </citation>
    <scope>NUCLEOTIDE SEQUENCE</scope>
    <source>
        <strain evidence="2">H3</strain>
        <tissue evidence="2">Leaf</tissue>
    </source>
</reference>
<evidence type="ECO:0000313" key="3">
    <source>
        <dbReference type="Proteomes" id="UP000886520"/>
    </source>
</evidence>
<dbReference type="AlphaFoldDB" id="A0A9D4UTA2"/>
<keyword evidence="1" id="KW-0812">Transmembrane</keyword>
<dbReference type="PANTHER" id="PTHR35471">
    <property type="entry name" value="OS07G0223700 PROTEIN"/>
    <property type="match status" value="1"/>
</dbReference>
<dbReference type="OrthoDB" id="1916950at2759"/>
<gene>
    <name evidence="2" type="ORF">GOP47_0011120</name>
</gene>
<evidence type="ECO:0000313" key="2">
    <source>
        <dbReference type="EMBL" id="KAI5073107.1"/>
    </source>
</evidence>
<feature type="transmembrane region" description="Helical" evidence="1">
    <location>
        <begin position="141"/>
        <end position="162"/>
    </location>
</feature>
<accession>A0A9D4UTA2</accession>